<reference evidence="3" key="1">
    <citation type="submission" date="2020-07" db="EMBL/GenBank/DDBJ databases">
        <authorList>
            <person name="Nazaruddin N."/>
        </authorList>
    </citation>
    <scope>NUCLEOTIDE SEQUENCE</scope>
</reference>
<keyword evidence="2" id="KW-0564">Palmitate</keyword>
<evidence type="ECO:0000313" key="4">
    <source>
        <dbReference type="Proteomes" id="UP000752696"/>
    </source>
</evidence>
<dbReference type="InterPro" id="IPR005552">
    <property type="entry name" value="Scramblase"/>
</dbReference>
<dbReference type="GO" id="GO:0017128">
    <property type="term" value="F:phospholipid scramblase activity"/>
    <property type="evidence" value="ECO:0007669"/>
    <property type="project" value="InterPro"/>
</dbReference>
<comment type="function">
    <text evidence="2">May mediate accelerated ATP-independent bidirectional transbilayer migration of phospholipids upon binding calcium ions that results in a loss of phospholipid asymmetry in the plasma membrane.</text>
</comment>
<keyword evidence="4" id="KW-1185">Reference proteome</keyword>
<evidence type="ECO:0000313" key="3">
    <source>
        <dbReference type="EMBL" id="CAD1470699.1"/>
    </source>
</evidence>
<dbReference type="PANTHER" id="PTHR23248">
    <property type="entry name" value="PHOSPHOLIPID SCRAMBLASE-RELATED"/>
    <property type="match status" value="1"/>
</dbReference>
<sequence length="263" mass="30239">PNQEDVRYIEMEQNPVFTIPSVYLSPTVITAQPQEDRRNRERRPIPVNTVEWISTPSSQMTAISGTQFLNDVEQLEIQQIIDLNTLLGRLKRRFHYRVKVPRAETLFLAMDIGQTEEASGWNCSKLFRENFTLNVMDQSGQKAFTMIVRSRIAYMITKLHSIKVLDPNLIGVVEQNYRLMGVCFTVYNAEKKELCHIEGPNVSGCCIYPETHFKVMSIDGSHQIASLMHLWDSILHEYILLVTFTKDLDMKLKSLLLAAAFLV</sequence>
<gene>
    <name evidence="3" type="ORF">MHI_LOCUS200403</name>
</gene>
<dbReference type="Proteomes" id="UP000752696">
    <property type="component" value="Unassembled WGS sequence"/>
</dbReference>
<comment type="caution">
    <text evidence="3">The sequence shown here is derived from an EMBL/GenBank/DDBJ whole genome shotgun (WGS) entry which is preliminary data.</text>
</comment>
<dbReference type="GO" id="GO:0005886">
    <property type="term" value="C:plasma membrane"/>
    <property type="evidence" value="ECO:0007669"/>
    <property type="project" value="TreeGrafter"/>
</dbReference>
<protein>
    <recommendedName>
        <fullName evidence="2">Phospholipid scramblase</fullName>
    </recommendedName>
</protein>
<dbReference type="EMBL" id="CAJDYZ010003925">
    <property type="protein sequence ID" value="CAD1470699.1"/>
    <property type="molecule type" value="Genomic_DNA"/>
</dbReference>
<accession>A0A6V7GX49</accession>
<proteinExistence type="inferred from homology"/>
<dbReference type="AlphaFoldDB" id="A0A6V7GX49"/>
<dbReference type="Pfam" id="PF03803">
    <property type="entry name" value="Scramblase"/>
    <property type="match status" value="1"/>
</dbReference>
<feature type="non-terminal residue" evidence="3">
    <location>
        <position position="263"/>
    </location>
</feature>
<name>A0A6V7GX49_9HYME</name>
<dbReference type="OrthoDB" id="444338at2759"/>
<evidence type="ECO:0000256" key="1">
    <source>
        <dbReference type="ARBA" id="ARBA00005350"/>
    </source>
</evidence>
<dbReference type="PANTHER" id="PTHR23248:SF4">
    <property type="entry name" value="PHOSPHOLIPID SCRAMBLASE"/>
    <property type="match status" value="1"/>
</dbReference>
<feature type="non-terminal residue" evidence="3">
    <location>
        <position position="1"/>
    </location>
</feature>
<keyword evidence="2" id="KW-0106">Calcium</keyword>
<keyword evidence="2" id="KW-0449">Lipoprotein</keyword>
<comment type="similarity">
    <text evidence="1 2">Belongs to the phospholipid scramblase family.</text>
</comment>
<comment type="cofactor">
    <cofactor evidence="2">
        <name>Ca(2+)</name>
        <dbReference type="ChEBI" id="CHEBI:29108"/>
    </cofactor>
</comment>
<organism evidence="3 4">
    <name type="scientific">Heterotrigona itama</name>
    <dbReference type="NCBI Taxonomy" id="395501"/>
    <lineage>
        <taxon>Eukaryota</taxon>
        <taxon>Metazoa</taxon>
        <taxon>Ecdysozoa</taxon>
        <taxon>Arthropoda</taxon>
        <taxon>Hexapoda</taxon>
        <taxon>Insecta</taxon>
        <taxon>Pterygota</taxon>
        <taxon>Neoptera</taxon>
        <taxon>Endopterygota</taxon>
        <taxon>Hymenoptera</taxon>
        <taxon>Apocrita</taxon>
        <taxon>Aculeata</taxon>
        <taxon>Apoidea</taxon>
        <taxon>Anthophila</taxon>
        <taxon>Apidae</taxon>
        <taxon>Heterotrigona</taxon>
    </lineage>
</organism>
<evidence type="ECO:0000256" key="2">
    <source>
        <dbReference type="RuleBase" id="RU363116"/>
    </source>
</evidence>